<organism evidence="2 3">
    <name type="scientific">Owenia fusiformis</name>
    <name type="common">Polychaete worm</name>
    <dbReference type="NCBI Taxonomy" id="6347"/>
    <lineage>
        <taxon>Eukaryota</taxon>
        <taxon>Metazoa</taxon>
        <taxon>Spiralia</taxon>
        <taxon>Lophotrochozoa</taxon>
        <taxon>Annelida</taxon>
        <taxon>Polychaeta</taxon>
        <taxon>Sedentaria</taxon>
        <taxon>Canalipalpata</taxon>
        <taxon>Sabellida</taxon>
        <taxon>Oweniida</taxon>
        <taxon>Oweniidae</taxon>
        <taxon>Owenia</taxon>
    </lineage>
</organism>
<dbReference type="EMBL" id="CAIIXF020000008">
    <property type="protein sequence ID" value="CAH1790641.1"/>
    <property type="molecule type" value="Genomic_DNA"/>
</dbReference>
<dbReference type="AlphaFoldDB" id="A0A8S4PD54"/>
<reference evidence="2" key="1">
    <citation type="submission" date="2022-03" db="EMBL/GenBank/DDBJ databases">
        <authorList>
            <person name="Martin C."/>
        </authorList>
    </citation>
    <scope>NUCLEOTIDE SEQUENCE</scope>
</reference>
<gene>
    <name evidence="2" type="ORF">OFUS_LOCUS15818</name>
</gene>
<evidence type="ECO:0000313" key="3">
    <source>
        <dbReference type="Proteomes" id="UP000749559"/>
    </source>
</evidence>
<evidence type="ECO:0000256" key="1">
    <source>
        <dbReference type="SAM" id="Phobius"/>
    </source>
</evidence>
<name>A0A8S4PD54_OWEFU</name>
<accession>A0A8S4PD54</accession>
<keyword evidence="1" id="KW-0472">Membrane</keyword>
<protein>
    <submittedName>
        <fullName evidence="2">Uncharacterized protein</fullName>
    </submittedName>
</protein>
<keyword evidence="1" id="KW-1133">Transmembrane helix</keyword>
<evidence type="ECO:0000313" key="2">
    <source>
        <dbReference type="EMBL" id="CAH1790641.1"/>
    </source>
</evidence>
<feature type="transmembrane region" description="Helical" evidence="1">
    <location>
        <begin position="42"/>
        <end position="60"/>
    </location>
</feature>
<comment type="caution">
    <text evidence="2">The sequence shown here is derived from an EMBL/GenBank/DDBJ whole genome shotgun (WGS) entry which is preliminary data.</text>
</comment>
<sequence>MDESLKFIYLEISQGAVGGSAPLNYSDFHRFLRKLSNKMKNFSAMVVALVVLALILQVSARQYRIHPHPQYMDYDSGKLAKRGGAEENAIGDQVDLANDQVDLANDQVDLANDQVDQFGSEIPNHNEVDVADQIDEDDKPKFSWNQMKLILEMFISVSDK</sequence>
<keyword evidence="3" id="KW-1185">Reference proteome</keyword>
<dbReference type="Proteomes" id="UP000749559">
    <property type="component" value="Unassembled WGS sequence"/>
</dbReference>
<keyword evidence="1" id="KW-0812">Transmembrane</keyword>
<proteinExistence type="predicted"/>